<dbReference type="AlphaFoldDB" id="A0A4P9K6H5"/>
<dbReference type="EMBL" id="CP040602">
    <property type="protein sequence ID" value="QCU90060.1"/>
    <property type="molecule type" value="Genomic_DNA"/>
</dbReference>
<dbReference type="Gene3D" id="1.10.4010.10">
    <property type="entry name" value="Type II deoxyuridine triphosphatase"/>
    <property type="match status" value="1"/>
</dbReference>
<dbReference type="Pfam" id="PF08761">
    <property type="entry name" value="dUTPase_2"/>
    <property type="match status" value="1"/>
</dbReference>
<dbReference type="KEGG" id="thig:FE785_05135"/>
<dbReference type="Proteomes" id="UP000304864">
    <property type="component" value="Chromosome"/>
</dbReference>
<protein>
    <submittedName>
        <fullName evidence="1">dUTPase</fullName>
    </submittedName>
</protein>
<dbReference type="CDD" id="cd11527">
    <property type="entry name" value="NTP-PPase_dUTPase"/>
    <property type="match status" value="1"/>
</dbReference>
<keyword evidence="2" id="KW-1185">Reference proteome</keyword>
<dbReference type="RefSeq" id="WP_138564737.1">
    <property type="nucleotide sequence ID" value="NZ_CP040602.1"/>
</dbReference>
<proteinExistence type="predicted"/>
<organism evidence="1 2">
    <name type="scientific">Thiomicrorhabdus sediminis</name>
    <dbReference type="NCBI Taxonomy" id="2580412"/>
    <lineage>
        <taxon>Bacteria</taxon>
        <taxon>Pseudomonadati</taxon>
        <taxon>Pseudomonadota</taxon>
        <taxon>Gammaproteobacteria</taxon>
        <taxon>Thiotrichales</taxon>
        <taxon>Piscirickettsiaceae</taxon>
        <taxon>Thiomicrorhabdus</taxon>
    </lineage>
</organism>
<gene>
    <name evidence="1" type="ORF">FE785_05135</name>
</gene>
<sequence>MQSPTNNQATAIAEMLAMQNALNEMTNGKDWRAGVTSLGKPIDWQRCIYMETAELIDSYPWKHWKSVDAQTDMENVRVELVDIWHFLLSLAMEKLSDEQALQVLHDALEKVHKSALPENLSNPEQVDVHEQLMRLALLRDARSISYIGDLGCAFFASCQAVSLQFSEMYRIYMAKNVLNKFRQDHGYKEGVYIKLWNGKEDNVVMFELMETLQEFSGDNLYKELKQAYNQMVG</sequence>
<accession>A0A4P9K6H5</accession>
<dbReference type="InterPro" id="IPR014871">
    <property type="entry name" value="dUTPase/dCTP_pyrophosphatase"/>
</dbReference>
<evidence type="ECO:0000313" key="1">
    <source>
        <dbReference type="EMBL" id="QCU90060.1"/>
    </source>
</evidence>
<evidence type="ECO:0000313" key="2">
    <source>
        <dbReference type="Proteomes" id="UP000304864"/>
    </source>
</evidence>
<reference evidence="1 2" key="1">
    <citation type="submission" date="2019-05" db="EMBL/GenBank/DDBJ databases">
        <title>Thiomicrorhabdus sediminis sp. nov, a novel sulfur-oxidizing bacterium isolated from coastal sediment.</title>
        <authorList>
            <person name="Liu X."/>
        </authorList>
    </citation>
    <scope>NUCLEOTIDE SEQUENCE [LARGE SCALE GENOMIC DNA]</scope>
    <source>
        <strain evidence="1 2">G1</strain>
    </source>
</reference>
<name>A0A4P9K6H5_9GAMM</name>
<dbReference type="SUPFAM" id="SSF101386">
    <property type="entry name" value="all-alpha NTP pyrophosphatases"/>
    <property type="match status" value="1"/>
</dbReference>
<dbReference type="OrthoDB" id="9775854at2"/>